<dbReference type="Proteomes" id="UP000249518">
    <property type="component" value="Unassembled WGS sequence"/>
</dbReference>
<proteinExistence type="predicted"/>
<dbReference type="InterPro" id="IPR051675">
    <property type="entry name" value="Endo/Exo/Phosphatase_dom_1"/>
</dbReference>
<dbReference type="Pfam" id="PF12836">
    <property type="entry name" value="HHH_3"/>
    <property type="match status" value="2"/>
</dbReference>
<dbReference type="OrthoDB" id="981124at2"/>
<evidence type="ECO:0000313" key="2">
    <source>
        <dbReference type="EMBL" id="RAR47524.1"/>
    </source>
</evidence>
<dbReference type="Gene3D" id="1.10.150.280">
    <property type="entry name" value="AF1531-like domain"/>
    <property type="match status" value="1"/>
</dbReference>
<dbReference type="PANTHER" id="PTHR21180">
    <property type="entry name" value="ENDONUCLEASE/EXONUCLEASE/PHOSPHATASE FAMILY DOMAIN-CONTAINING PROTEIN 1"/>
    <property type="match status" value="1"/>
</dbReference>
<dbReference type="AlphaFoldDB" id="A0A328WUJ4"/>
<name>A0A328WUJ4_9FLAO</name>
<dbReference type="Gene3D" id="1.10.150.320">
    <property type="entry name" value="Photosystem II 12 kDa extrinsic protein"/>
    <property type="match status" value="1"/>
</dbReference>
<keyword evidence="1" id="KW-1133">Transmembrane helix</keyword>
<evidence type="ECO:0000313" key="3">
    <source>
        <dbReference type="Proteomes" id="UP000249518"/>
    </source>
</evidence>
<accession>A0A328WUJ4</accession>
<dbReference type="EMBL" id="QLSV01000008">
    <property type="protein sequence ID" value="RAR47524.1"/>
    <property type="molecule type" value="Genomic_DNA"/>
</dbReference>
<feature type="transmembrane region" description="Helical" evidence="1">
    <location>
        <begin position="16"/>
        <end position="34"/>
    </location>
</feature>
<keyword evidence="2" id="KW-0238">DNA-binding</keyword>
<dbReference type="GO" id="GO:0003677">
    <property type="term" value="F:DNA binding"/>
    <property type="evidence" value="ECO:0007669"/>
    <property type="project" value="UniProtKB-KW"/>
</dbReference>
<keyword evidence="3" id="KW-1185">Reference proteome</keyword>
<comment type="caution">
    <text evidence="2">The sequence shown here is derived from an EMBL/GenBank/DDBJ whole genome shotgun (WGS) entry which is preliminary data.</text>
</comment>
<sequence>MNVKSYFRFAKQQRNGIFLLFLLIVTLQVGYFFWMNKSNPKTKETNDEWLAMQSVVDSLKNVKDDQKSVIYPFNPNFITDYRGYKLGMSVDQLDKLFAFRKQNKYVNSAKEFQSVTGVSDSLLNAISPYFKFPDWVNQPKKQYTSYSNNKFENKKPIIKIDINQATQEDLIKVYGIGPALSERILKNKESLGGFLSMDQMQFIWGLSPEVIENLNKYFVITSEPKISKVDINNASVKELAKFPYFNYTIAKEIVTHRSMNGEIKNIEDLTKIKGLPSEKIKIIALYLEF</sequence>
<protein>
    <submittedName>
        <fullName evidence="2">DNA uptake protein ComE-like DNA-binding protein</fullName>
    </submittedName>
</protein>
<dbReference type="InterPro" id="IPR010994">
    <property type="entry name" value="RuvA_2-like"/>
</dbReference>
<evidence type="ECO:0000256" key="1">
    <source>
        <dbReference type="SAM" id="Phobius"/>
    </source>
</evidence>
<keyword evidence="1" id="KW-0472">Membrane</keyword>
<organism evidence="2 3">
    <name type="scientific">Flavobacterium lacus</name>
    <dbReference type="NCBI Taxonomy" id="1353778"/>
    <lineage>
        <taxon>Bacteria</taxon>
        <taxon>Pseudomonadati</taxon>
        <taxon>Bacteroidota</taxon>
        <taxon>Flavobacteriia</taxon>
        <taxon>Flavobacteriales</taxon>
        <taxon>Flavobacteriaceae</taxon>
        <taxon>Flavobacterium</taxon>
    </lineage>
</organism>
<dbReference type="RefSeq" id="WP_112086207.1">
    <property type="nucleotide sequence ID" value="NZ_QLSV01000008.1"/>
</dbReference>
<gene>
    <name evidence="2" type="ORF">B0I10_10824</name>
</gene>
<reference evidence="2 3" key="1">
    <citation type="submission" date="2018-06" db="EMBL/GenBank/DDBJ databases">
        <title>Genomic Encyclopedia of Type Strains, Phase III (KMG-III): the genomes of soil and plant-associated and newly described type strains.</title>
        <authorList>
            <person name="Whitman W."/>
        </authorList>
    </citation>
    <scope>NUCLEOTIDE SEQUENCE [LARGE SCALE GENOMIC DNA]</scope>
    <source>
        <strain evidence="2 3">CGMCC 1.12504</strain>
    </source>
</reference>
<keyword evidence="1" id="KW-0812">Transmembrane</keyword>
<dbReference type="SUPFAM" id="SSF47781">
    <property type="entry name" value="RuvA domain 2-like"/>
    <property type="match status" value="2"/>
</dbReference>
<dbReference type="PANTHER" id="PTHR21180:SF32">
    <property type="entry name" value="ENDONUCLEASE_EXONUCLEASE_PHOSPHATASE FAMILY DOMAIN-CONTAINING PROTEIN 1"/>
    <property type="match status" value="1"/>
</dbReference>